<reference evidence="1" key="1">
    <citation type="submission" date="2022-12" db="EMBL/GenBank/DDBJ databases">
        <title>Genome assemblies of Blomia tropicalis.</title>
        <authorList>
            <person name="Cui Y."/>
        </authorList>
    </citation>
    <scope>NUCLEOTIDE SEQUENCE</scope>
    <source>
        <tissue evidence="1">Adult mites</tissue>
    </source>
</reference>
<name>A0A9Q0M5V1_BLOTA</name>
<proteinExistence type="predicted"/>
<comment type="caution">
    <text evidence="1">The sequence shown here is derived from an EMBL/GenBank/DDBJ whole genome shotgun (WGS) entry which is preliminary data.</text>
</comment>
<accession>A0A9Q0M5V1</accession>
<organism evidence="1 2">
    <name type="scientific">Blomia tropicalis</name>
    <name type="common">Mite</name>
    <dbReference type="NCBI Taxonomy" id="40697"/>
    <lineage>
        <taxon>Eukaryota</taxon>
        <taxon>Metazoa</taxon>
        <taxon>Ecdysozoa</taxon>
        <taxon>Arthropoda</taxon>
        <taxon>Chelicerata</taxon>
        <taxon>Arachnida</taxon>
        <taxon>Acari</taxon>
        <taxon>Acariformes</taxon>
        <taxon>Sarcoptiformes</taxon>
        <taxon>Astigmata</taxon>
        <taxon>Glycyphagoidea</taxon>
        <taxon>Echimyopodidae</taxon>
        <taxon>Blomia</taxon>
    </lineage>
</organism>
<sequence length="141" mass="15915">MICKNMASKRVKNLLKSAVCANDASNEYNKCNINYIDLLLDVENSKDSKQKLIHVCCGYVEVFQCVRAKATSFPSCGPDEIEANVNFIRGFFDNANSLICGEYSADSDQCEKVRIIRKPNRHPSKRPESYFNPLVKVISNL</sequence>
<dbReference type="PANTHER" id="PTHR33964">
    <property type="entry name" value="RE45066P-RELATED"/>
    <property type="match status" value="1"/>
</dbReference>
<evidence type="ECO:0000313" key="2">
    <source>
        <dbReference type="Proteomes" id="UP001142055"/>
    </source>
</evidence>
<evidence type="ECO:0000313" key="1">
    <source>
        <dbReference type="EMBL" id="KAJ6217910.1"/>
    </source>
</evidence>
<dbReference type="AlphaFoldDB" id="A0A9Q0M5V1"/>
<dbReference type="Proteomes" id="UP001142055">
    <property type="component" value="Chromosome 3"/>
</dbReference>
<gene>
    <name evidence="1" type="ORF">RDWZM_009067</name>
</gene>
<protein>
    <submittedName>
        <fullName evidence="1">Uncharacterized protein</fullName>
    </submittedName>
</protein>
<keyword evidence="2" id="KW-1185">Reference proteome</keyword>
<dbReference type="PANTHER" id="PTHR33964:SF1">
    <property type="entry name" value="RE45066P"/>
    <property type="match status" value="1"/>
</dbReference>
<dbReference type="EMBL" id="JAPWDV010000003">
    <property type="protein sequence ID" value="KAJ6217910.1"/>
    <property type="molecule type" value="Genomic_DNA"/>
</dbReference>